<dbReference type="Pfam" id="PF13391">
    <property type="entry name" value="HNH_2"/>
    <property type="match status" value="1"/>
</dbReference>
<name>A0A7K4FPF0_9ARCH</name>
<evidence type="ECO:0000313" key="3">
    <source>
        <dbReference type="Proteomes" id="UP000546917"/>
    </source>
</evidence>
<reference evidence="2 3" key="1">
    <citation type="submission" date="2020-05" db="EMBL/GenBank/DDBJ databases">
        <authorList>
            <person name="Zhang R."/>
        </authorList>
    </citation>
    <scope>NUCLEOTIDE SEQUENCE [LARGE SCALE GENOMIC DNA]</scope>
    <source>
        <strain evidence="2 3">DSM 28986</strain>
    </source>
</reference>
<feature type="non-terminal residue" evidence="2">
    <location>
        <position position="297"/>
    </location>
</feature>
<feature type="domain" description="HNH nuclease" evidence="1">
    <location>
        <begin position="192"/>
        <end position="242"/>
    </location>
</feature>
<sequence length="297" mass="34239">MIYGIIYHTDKEWLNYLKSNYRGGEFNFWTTRTTQLNAGDNIPLFFKTGDGKIVGMGELVRKEFLTVGEMWDKYGTMNAMGSKSELEERFSKYNKGEKEQVLCLILEDFAIFKNPIPLSLIDSEGMQVSKYIPDEKMLNTILRAAGIISTSGKEQTLNPDAIEPKFRKAFVNSRRFQGQLRKAALEYYGHRCLLCGIDIDDLLVVSHIKDVFLFPDDAGNPYNTLLLCRLHDGMFDRKLISIGNDNRIIVGNILQNSGSEKLQREVQELESTIIDKDLKESREFLEWHRAKMKYQHV</sequence>
<dbReference type="Proteomes" id="UP000546917">
    <property type="component" value="Unassembled WGS sequence"/>
</dbReference>
<dbReference type="Gene3D" id="2.30.130.30">
    <property type="entry name" value="Hypothetical protein"/>
    <property type="match status" value="1"/>
</dbReference>
<dbReference type="RefSeq" id="WP_201800987.1">
    <property type="nucleotide sequence ID" value="NZ_JABGBP010000329.1"/>
</dbReference>
<organism evidence="2 3">
    <name type="scientific">Ferroplasma acidiphilum</name>
    <dbReference type="NCBI Taxonomy" id="74969"/>
    <lineage>
        <taxon>Archaea</taxon>
        <taxon>Methanobacteriati</taxon>
        <taxon>Thermoplasmatota</taxon>
        <taxon>Thermoplasmata</taxon>
        <taxon>Thermoplasmatales</taxon>
        <taxon>Ferroplasmaceae</taxon>
        <taxon>Ferroplasma</taxon>
    </lineage>
</organism>
<dbReference type="AlphaFoldDB" id="A0A7K4FPF0"/>
<proteinExistence type="predicted"/>
<accession>A0A7K4FPF0</accession>
<gene>
    <name evidence="2" type="ORF">HLB00_08725</name>
</gene>
<evidence type="ECO:0000313" key="2">
    <source>
        <dbReference type="EMBL" id="NOL60904.1"/>
    </source>
</evidence>
<protein>
    <recommendedName>
        <fullName evidence="1">HNH nuclease domain-containing protein</fullName>
    </recommendedName>
</protein>
<dbReference type="EMBL" id="JABGBP010000329">
    <property type="protein sequence ID" value="NOL60904.1"/>
    <property type="molecule type" value="Genomic_DNA"/>
</dbReference>
<evidence type="ECO:0000259" key="1">
    <source>
        <dbReference type="Pfam" id="PF13391"/>
    </source>
</evidence>
<comment type="caution">
    <text evidence="2">The sequence shown here is derived from an EMBL/GenBank/DDBJ whole genome shotgun (WGS) entry which is preliminary data.</text>
</comment>
<dbReference type="InterPro" id="IPR003615">
    <property type="entry name" value="HNH_nuc"/>
</dbReference>